<keyword evidence="4" id="KW-1185">Reference proteome</keyword>
<organism evidence="3 4">
    <name type="scientific">Actinoalloteichus hoggarensis</name>
    <dbReference type="NCBI Taxonomy" id="1470176"/>
    <lineage>
        <taxon>Bacteria</taxon>
        <taxon>Bacillati</taxon>
        <taxon>Actinomycetota</taxon>
        <taxon>Actinomycetes</taxon>
        <taxon>Pseudonocardiales</taxon>
        <taxon>Pseudonocardiaceae</taxon>
        <taxon>Actinoalloteichus</taxon>
    </lineage>
</organism>
<proteinExistence type="predicted"/>
<dbReference type="EC" id="1.7.-.-" evidence="3"/>
<dbReference type="RefSeq" id="WP_093943535.1">
    <property type="nucleotide sequence ID" value="NZ_JACHJM010000007.1"/>
</dbReference>
<name>A0A221WAT6_9PSEU</name>
<dbReference type="Gene3D" id="3.90.25.10">
    <property type="entry name" value="UDP-galactose 4-epimerase, domain 1"/>
    <property type="match status" value="1"/>
</dbReference>
<dbReference type="Proteomes" id="UP000204221">
    <property type="component" value="Chromosome"/>
</dbReference>
<dbReference type="SUPFAM" id="SSF51735">
    <property type="entry name" value="NAD(P)-binding Rossmann-fold domains"/>
    <property type="match status" value="1"/>
</dbReference>
<dbReference type="OrthoDB" id="3250520at2"/>
<dbReference type="InterPro" id="IPR051604">
    <property type="entry name" value="Ergot_Alk_Oxidoreductase"/>
</dbReference>
<dbReference type="Pfam" id="PF01370">
    <property type="entry name" value="Epimerase"/>
    <property type="match status" value="1"/>
</dbReference>
<feature type="domain" description="NAD-dependent epimerase/dehydratase" evidence="2">
    <location>
        <begin position="14"/>
        <end position="112"/>
    </location>
</feature>
<reference evidence="3 4" key="1">
    <citation type="submission" date="2017-07" db="EMBL/GenBank/DDBJ databases">
        <title>Complete genome sequence of Actinoalloteichus hoggarensis DSM 45943, type strain of Actinoalloteichus hoggarensis.</title>
        <authorList>
            <person name="Ruckert C."/>
            <person name="Nouioui I."/>
            <person name="Willmese J."/>
            <person name="van Wezel G."/>
            <person name="Klenk H.-P."/>
            <person name="Kalinowski J."/>
            <person name="Zotchev S.B."/>
        </authorList>
    </citation>
    <scope>NUCLEOTIDE SEQUENCE [LARGE SCALE GENOMIC DNA]</scope>
    <source>
        <strain evidence="3 4">DSM 45943</strain>
    </source>
</reference>
<keyword evidence="3" id="KW-0560">Oxidoreductase</keyword>
<protein>
    <submittedName>
        <fullName evidence="3">NAD(P)H azoreductase</fullName>
        <ecNumber evidence="3">1.7.-.-</ecNumber>
    </submittedName>
</protein>
<sequence>MTLSTSDATSVGRALVTGASGTTGRRVAAGLAARGIAVTSANRSGTGPAGTRGTRFDWHDTSTHPGALHEVDRVYLIVPADDADPQAVMRPFLTLARESGVRRAVLLSSSALSSGGPGPGAVHEAVAELFDEWAVLRPSWFMQNFVGDHPHAATIRAESVITTATGDGRVGFIDADDIARVAVETLLSPVPWNTDLVLTGPEALSYDDVAAVLTDVGGRRIAHVPVDADTLRTRLEAAGVFPALAAMLSTLDVAIAGGIDDRVTDTVSQVTGTAPRSFREFAAAEFRL</sequence>
<accession>A0A221WAT6</accession>
<evidence type="ECO:0000259" key="2">
    <source>
        <dbReference type="Pfam" id="PF01370"/>
    </source>
</evidence>
<dbReference type="GO" id="GO:0016491">
    <property type="term" value="F:oxidoreductase activity"/>
    <property type="evidence" value="ECO:0007669"/>
    <property type="project" value="UniProtKB-KW"/>
</dbReference>
<dbReference type="Gene3D" id="3.40.50.720">
    <property type="entry name" value="NAD(P)-binding Rossmann-like Domain"/>
    <property type="match status" value="1"/>
</dbReference>
<dbReference type="InterPro" id="IPR036291">
    <property type="entry name" value="NAD(P)-bd_dom_sf"/>
</dbReference>
<gene>
    <name evidence="3" type="primary">azoB18</name>
    <name evidence="3" type="ORF">AHOG_25070</name>
</gene>
<dbReference type="EMBL" id="CP022521">
    <property type="protein sequence ID" value="ASO22619.1"/>
    <property type="molecule type" value="Genomic_DNA"/>
</dbReference>
<feature type="region of interest" description="Disordered" evidence="1">
    <location>
        <begin position="41"/>
        <end position="61"/>
    </location>
</feature>
<evidence type="ECO:0000313" key="4">
    <source>
        <dbReference type="Proteomes" id="UP000204221"/>
    </source>
</evidence>
<evidence type="ECO:0000256" key="1">
    <source>
        <dbReference type="SAM" id="MobiDB-lite"/>
    </source>
</evidence>
<dbReference type="AlphaFoldDB" id="A0A221WAT6"/>
<dbReference type="PANTHER" id="PTHR43162:SF1">
    <property type="entry name" value="PRESTALK A DIFFERENTIATION PROTEIN A"/>
    <property type="match status" value="1"/>
</dbReference>
<dbReference type="PANTHER" id="PTHR43162">
    <property type="match status" value="1"/>
</dbReference>
<dbReference type="KEGG" id="ahg:AHOG_25070"/>
<dbReference type="InterPro" id="IPR001509">
    <property type="entry name" value="Epimerase_deHydtase"/>
</dbReference>
<evidence type="ECO:0000313" key="3">
    <source>
        <dbReference type="EMBL" id="ASO22619.1"/>
    </source>
</evidence>